<feature type="active site" description="Nucleophile" evidence="4 5">
    <location>
        <position position="52"/>
    </location>
</feature>
<dbReference type="GO" id="GO:0003723">
    <property type="term" value="F:RNA binding"/>
    <property type="evidence" value="ECO:0007669"/>
    <property type="project" value="InterPro"/>
</dbReference>
<name>A0A0E3W2K3_9FIRM</name>
<dbReference type="EC" id="5.4.99.12" evidence="4"/>
<dbReference type="STRING" id="690567.1066"/>
<sequence>MKRIKMVLEYDGSNYHGFQRQINAHTIQAQLESSINHLTGETVTVNAAGRTDAGVHALGQVIAFNTSARIPADKWTPALNSKLPDDIRILNSLEAAPDFHPQFDALKKSYVYLIYRQKSGASFYRKHALLNSENLDVAGMQRAARLLEGNHNFKAFCASGSSVKSFKRNVSLCRIINQEAWLKLEIEANGFLYNMIRIIMGTLLEVGRQRLTPEHILEILDSQDRNLAGSTVSPHGLYLKAVEYPEG</sequence>
<dbReference type="InterPro" id="IPR020097">
    <property type="entry name" value="PsdUridine_synth_TruA_a/b_dom"/>
</dbReference>
<dbReference type="NCBIfam" id="TIGR00071">
    <property type="entry name" value="hisT_truA"/>
    <property type="match status" value="1"/>
</dbReference>
<dbReference type="InterPro" id="IPR020095">
    <property type="entry name" value="PsdUridine_synth_TruA_C"/>
</dbReference>
<gene>
    <name evidence="4" type="primary">truA</name>
    <name evidence="10" type="ORF">1066</name>
    <name evidence="9" type="ORF">325</name>
</gene>
<keyword evidence="3 4" id="KW-0413">Isomerase</keyword>
<feature type="binding site" evidence="4 6">
    <location>
        <position position="110"/>
    </location>
    <ligand>
        <name>substrate</name>
    </ligand>
</feature>
<comment type="subunit">
    <text evidence="4">Homodimer.</text>
</comment>
<dbReference type="InterPro" id="IPR020103">
    <property type="entry name" value="PsdUridine_synth_cat_dom_sf"/>
</dbReference>
<dbReference type="OrthoDB" id="9811823at2"/>
<dbReference type="GO" id="GO:0031119">
    <property type="term" value="P:tRNA pseudouridine synthesis"/>
    <property type="evidence" value="ECO:0007669"/>
    <property type="project" value="UniProtKB-UniRule"/>
</dbReference>
<evidence type="ECO:0000256" key="4">
    <source>
        <dbReference type="HAMAP-Rule" id="MF_00171"/>
    </source>
</evidence>
<dbReference type="CDD" id="cd02570">
    <property type="entry name" value="PseudoU_synth_EcTruA"/>
    <property type="match status" value="1"/>
</dbReference>
<evidence type="ECO:0000256" key="7">
    <source>
        <dbReference type="RuleBase" id="RU003792"/>
    </source>
</evidence>
<organism evidence="9 11">
    <name type="scientific">Syntrophomonas zehnderi OL-4</name>
    <dbReference type="NCBI Taxonomy" id="690567"/>
    <lineage>
        <taxon>Bacteria</taxon>
        <taxon>Bacillati</taxon>
        <taxon>Bacillota</taxon>
        <taxon>Clostridia</taxon>
        <taxon>Eubacteriales</taxon>
        <taxon>Syntrophomonadaceae</taxon>
        <taxon>Syntrophomonas</taxon>
    </lineage>
</organism>
<dbReference type="AlphaFoldDB" id="A0A0E3W2K3"/>
<comment type="catalytic activity">
    <reaction evidence="4 7">
        <text>uridine(38/39/40) in tRNA = pseudouridine(38/39/40) in tRNA</text>
        <dbReference type="Rhea" id="RHEA:22376"/>
        <dbReference type="Rhea" id="RHEA-COMP:10085"/>
        <dbReference type="Rhea" id="RHEA-COMP:10087"/>
        <dbReference type="ChEBI" id="CHEBI:65314"/>
        <dbReference type="ChEBI" id="CHEBI:65315"/>
        <dbReference type="EC" id="5.4.99.12"/>
    </reaction>
</comment>
<dbReference type="InterPro" id="IPR020094">
    <property type="entry name" value="TruA/RsuA/RluB/E/F_N"/>
</dbReference>
<dbReference type="SUPFAM" id="SSF55120">
    <property type="entry name" value="Pseudouridine synthase"/>
    <property type="match status" value="1"/>
</dbReference>
<evidence type="ECO:0000256" key="1">
    <source>
        <dbReference type="ARBA" id="ARBA00009375"/>
    </source>
</evidence>
<dbReference type="Gene3D" id="3.30.70.580">
    <property type="entry name" value="Pseudouridine synthase I, catalytic domain, N-terminal subdomain"/>
    <property type="match status" value="1"/>
</dbReference>
<dbReference type="PANTHER" id="PTHR11142:SF0">
    <property type="entry name" value="TRNA PSEUDOURIDINE SYNTHASE-LIKE 1"/>
    <property type="match status" value="1"/>
</dbReference>
<protein>
    <recommendedName>
        <fullName evidence="4">tRNA pseudouridine synthase A</fullName>
        <ecNumber evidence="4">5.4.99.12</ecNumber>
    </recommendedName>
    <alternativeName>
        <fullName evidence="4">tRNA pseudouridine(38-40) synthase</fullName>
    </alternativeName>
    <alternativeName>
        <fullName evidence="4">tRNA pseudouridylate synthase I</fullName>
    </alternativeName>
    <alternativeName>
        <fullName evidence="4">tRNA-uridine isomerase I</fullName>
    </alternativeName>
</protein>
<evidence type="ECO:0000259" key="8">
    <source>
        <dbReference type="Pfam" id="PF01416"/>
    </source>
</evidence>
<dbReference type="FunFam" id="3.30.70.580:FF:000001">
    <property type="entry name" value="tRNA pseudouridine synthase A"/>
    <property type="match status" value="1"/>
</dbReference>
<dbReference type="Pfam" id="PF01416">
    <property type="entry name" value="PseudoU_synth_1"/>
    <property type="match status" value="2"/>
</dbReference>
<comment type="caution">
    <text evidence="4">Lacks conserved residue(s) required for the propagation of feature annotation.</text>
</comment>
<reference evidence="9 11" key="1">
    <citation type="submission" date="2015-03" db="EMBL/GenBank/DDBJ databases">
        <authorList>
            <person name="Strepis Nikolaos"/>
        </authorList>
    </citation>
    <scope>NUCLEOTIDE SEQUENCE [LARGE SCALE GENOMIC DNA]</scope>
    <source>
        <strain evidence="9 11">OL-4</strain>
    </source>
</reference>
<accession>A0A0E3W2K3</accession>
<keyword evidence="2 4" id="KW-0819">tRNA processing</keyword>
<dbReference type="PANTHER" id="PTHR11142">
    <property type="entry name" value="PSEUDOURIDYLATE SYNTHASE"/>
    <property type="match status" value="1"/>
</dbReference>
<evidence type="ECO:0000256" key="2">
    <source>
        <dbReference type="ARBA" id="ARBA00022694"/>
    </source>
</evidence>
<dbReference type="GO" id="GO:0160147">
    <property type="term" value="F:tRNA pseudouridine(38-40) synthase activity"/>
    <property type="evidence" value="ECO:0007669"/>
    <property type="project" value="UniProtKB-EC"/>
</dbReference>
<evidence type="ECO:0000313" key="9">
    <source>
        <dbReference type="EMBL" id="CFX05474.1"/>
    </source>
</evidence>
<evidence type="ECO:0000313" key="10">
    <source>
        <dbReference type="EMBL" id="CFX34670.1"/>
    </source>
</evidence>
<dbReference type="EMBL" id="CGIH01000004">
    <property type="protein sequence ID" value="CFX05474.1"/>
    <property type="molecule type" value="Genomic_DNA"/>
</dbReference>
<evidence type="ECO:0000313" key="11">
    <source>
        <dbReference type="Proteomes" id="UP000045545"/>
    </source>
</evidence>
<feature type="domain" description="Pseudouridine synthase I TruA alpha/beta" evidence="8">
    <location>
        <begin position="8"/>
        <end position="104"/>
    </location>
</feature>
<dbReference type="RefSeq" id="WP_046495024.1">
    <property type="nucleotide sequence ID" value="NZ_CGIH01000004.1"/>
</dbReference>
<dbReference type="Gene3D" id="3.30.70.660">
    <property type="entry name" value="Pseudouridine synthase I, catalytic domain, C-terminal subdomain"/>
    <property type="match status" value="1"/>
</dbReference>
<dbReference type="Proteomes" id="UP000045545">
    <property type="component" value="Unassembled WGS sequence"/>
</dbReference>
<feature type="domain" description="Pseudouridine synthase I TruA alpha/beta" evidence="8">
    <location>
        <begin position="143"/>
        <end position="245"/>
    </location>
</feature>
<dbReference type="EMBL" id="CGIH01000018">
    <property type="protein sequence ID" value="CFX34670.1"/>
    <property type="molecule type" value="Genomic_DNA"/>
</dbReference>
<comment type="similarity">
    <text evidence="1 4 7">Belongs to the tRNA pseudouridine synthase TruA family.</text>
</comment>
<evidence type="ECO:0000256" key="5">
    <source>
        <dbReference type="PIRSR" id="PIRSR001430-1"/>
    </source>
</evidence>
<dbReference type="InterPro" id="IPR001406">
    <property type="entry name" value="PsdUridine_synth_TruA"/>
</dbReference>
<comment type="function">
    <text evidence="4">Formation of pseudouridine at positions 38, 39 and 40 in the anticodon stem and loop of transfer RNAs.</text>
</comment>
<keyword evidence="11" id="KW-1185">Reference proteome</keyword>
<evidence type="ECO:0000256" key="3">
    <source>
        <dbReference type="ARBA" id="ARBA00023235"/>
    </source>
</evidence>
<proteinExistence type="inferred from homology"/>
<dbReference type="PIRSF" id="PIRSF001430">
    <property type="entry name" value="tRNA_psdUrid_synth"/>
    <property type="match status" value="1"/>
</dbReference>
<dbReference type="HAMAP" id="MF_00171">
    <property type="entry name" value="TruA"/>
    <property type="match status" value="1"/>
</dbReference>
<evidence type="ECO:0000256" key="6">
    <source>
        <dbReference type="PIRSR" id="PIRSR001430-2"/>
    </source>
</evidence>